<dbReference type="PRINTS" id="PR00035">
    <property type="entry name" value="HTHGNTR"/>
</dbReference>
<dbReference type="EMBL" id="NMVQ01000002">
    <property type="protein sequence ID" value="OYO24690.1"/>
    <property type="molecule type" value="Genomic_DNA"/>
</dbReference>
<dbReference type="SMART" id="SM00895">
    <property type="entry name" value="FCD"/>
    <property type="match status" value="1"/>
</dbReference>
<feature type="domain" description="HTH gntR-type" evidence="4">
    <location>
        <begin position="7"/>
        <end position="77"/>
    </location>
</feature>
<keyword evidence="3" id="KW-0804">Transcription</keyword>
<dbReference type="PANTHER" id="PTHR43537:SF24">
    <property type="entry name" value="GLUCONATE OPERON TRANSCRIPTIONAL REPRESSOR"/>
    <property type="match status" value="1"/>
</dbReference>
<evidence type="ECO:0000313" key="5">
    <source>
        <dbReference type="EMBL" id="OYO24690.1"/>
    </source>
</evidence>
<dbReference type="Gene3D" id="1.20.120.530">
    <property type="entry name" value="GntR ligand-binding domain-like"/>
    <property type="match status" value="1"/>
</dbReference>
<dbReference type="PROSITE" id="PS50949">
    <property type="entry name" value="HTH_GNTR"/>
    <property type="match status" value="1"/>
</dbReference>
<evidence type="ECO:0000313" key="6">
    <source>
        <dbReference type="Proteomes" id="UP000216311"/>
    </source>
</evidence>
<dbReference type="SUPFAM" id="SSF46785">
    <property type="entry name" value="Winged helix' DNA-binding domain"/>
    <property type="match status" value="1"/>
</dbReference>
<protein>
    <recommendedName>
        <fullName evidence="4">HTH gntR-type domain-containing protein</fullName>
    </recommendedName>
</protein>
<dbReference type="Pfam" id="PF07729">
    <property type="entry name" value="FCD"/>
    <property type="match status" value="1"/>
</dbReference>
<dbReference type="Proteomes" id="UP000216311">
    <property type="component" value="Unassembled WGS sequence"/>
</dbReference>
<dbReference type="InterPro" id="IPR008920">
    <property type="entry name" value="TF_FadR/GntR_C"/>
</dbReference>
<dbReference type="PANTHER" id="PTHR43537">
    <property type="entry name" value="TRANSCRIPTIONAL REGULATOR, GNTR FAMILY"/>
    <property type="match status" value="1"/>
</dbReference>
<evidence type="ECO:0000259" key="4">
    <source>
        <dbReference type="PROSITE" id="PS50949"/>
    </source>
</evidence>
<organism evidence="5 6">
    <name type="scientific">Enemella dayhoffiae</name>
    <dbReference type="NCBI Taxonomy" id="2016507"/>
    <lineage>
        <taxon>Bacteria</taxon>
        <taxon>Bacillati</taxon>
        <taxon>Actinomycetota</taxon>
        <taxon>Actinomycetes</taxon>
        <taxon>Propionibacteriales</taxon>
        <taxon>Propionibacteriaceae</taxon>
        <taxon>Enemella</taxon>
    </lineage>
</organism>
<keyword evidence="2" id="KW-0238">DNA-binding</keyword>
<dbReference type="SUPFAM" id="SSF48008">
    <property type="entry name" value="GntR ligand-binding domain-like"/>
    <property type="match status" value="1"/>
</dbReference>
<dbReference type="Pfam" id="PF00392">
    <property type="entry name" value="GntR"/>
    <property type="match status" value="1"/>
</dbReference>
<dbReference type="InterPro" id="IPR011711">
    <property type="entry name" value="GntR_C"/>
</dbReference>
<dbReference type="InterPro" id="IPR000524">
    <property type="entry name" value="Tscrpt_reg_HTH_GntR"/>
</dbReference>
<name>A0A255HA60_9ACTN</name>
<sequence length="235" mass="25843">MIMSRLPKASDVVVTAIRDRILRQRLPVGHRLPSEVELAAELGVGRVAVREALRLLERDGLVEVRRGVTGGVFVRHPELGQVSDVISLLFATRSTTIAEWVEFRLLLEPTAAELAARHATAEQREVFAVHAAAAGVDLAYVPDLHLAVAEASGNSVLAVSLESLRRPFTEHFRPRLISEADLEATSAAHIRISERILAGDAPGARRAMTRHLTGYRDYMEQRGLMSAPLINLDQR</sequence>
<keyword evidence="6" id="KW-1185">Reference proteome</keyword>
<dbReference type="SMART" id="SM00345">
    <property type="entry name" value="HTH_GNTR"/>
    <property type="match status" value="1"/>
</dbReference>
<dbReference type="Gene3D" id="1.10.10.10">
    <property type="entry name" value="Winged helix-like DNA-binding domain superfamily/Winged helix DNA-binding domain"/>
    <property type="match status" value="1"/>
</dbReference>
<dbReference type="CDD" id="cd07377">
    <property type="entry name" value="WHTH_GntR"/>
    <property type="match status" value="1"/>
</dbReference>
<evidence type="ECO:0000256" key="1">
    <source>
        <dbReference type="ARBA" id="ARBA00023015"/>
    </source>
</evidence>
<evidence type="ECO:0000256" key="2">
    <source>
        <dbReference type="ARBA" id="ARBA00023125"/>
    </source>
</evidence>
<dbReference type="GO" id="GO:0003700">
    <property type="term" value="F:DNA-binding transcription factor activity"/>
    <property type="evidence" value="ECO:0007669"/>
    <property type="project" value="InterPro"/>
</dbReference>
<dbReference type="GO" id="GO:0003677">
    <property type="term" value="F:DNA binding"/>
    <property type="evidence" value="ECO:0007669"/>
    <property type="project" value="UniProtKB-KW"/>
</dbReference>
<evidence type="ECO:0000256" key="3">
    <source>
        <dbReference type="ARBA" id="ARBA00023163"/>
    </source>
</evidence>
<keyword evidence="1" id="KW-0805">Transcription regulation</keyword>
<reference evidence="5 6" key="1">
    <citation type="submission" date="2017-07" db="EMBL/GenBank/DDBJ databases">
        <title>Draft whole genome sequences of clinical Proprionibacteriaceae strains.</title>
        <authorList>
            <person name="Bernier A.-M."/>
            <person name="Bernard K."/>
            <person name="Domingo M.-C."/>
        </authorList>
    </citation>
    <scope>NUCLEOTIDE SEQUENCE [LARGE SCALE GENOMIC DNA]</scope>
    <source>
        <strain evidence="5 6">NML 130396</strain>
    </source>
</reference>
<proteinExistence type="predicted"/>
<accession>A0A255HA60</accession>
<comment type="caution">
    <text evidence="5">The sequence shown here is derived from an EMBL/GenBank/DDBJ whole genome shotgun (WGS) entry which is preliminary data.</text>
</comment>
<dbReference type="AlphaFoldDB" id="A0A255HA60"/>
<gene>
    <name evidence="5" type="ORF">CGZ93_03075</name>
</gene>
<dbReference type="InterPro" id="IPR036390">
    <property type="entry name" value="WH_DNA-bd_sf"/>
</dbReference>
<dbReference type="InterPro" id="IPR036388">
    <property type="entry name" value="WH-like_DNA-bd_sf"/>
</dbReference>